<protein>
    <recommendedName>
        <fullName evidence="5">DUF4890 domain-containing protein</fullName>
    </recommendedName>
</protein>
<proteinExistence type="predicted"/>
<feature type="chain" id="PRO_5045129458" description="DUF4890 domain-containing protein" evidence="2">
    <location>
        <begin position="20"/>
        <end position="128"/>
    </location>
</feature>
<name>A0ABS7Z5G3_9SPHI</name>
<keyword evidence="2" id="KW-0732">Signal</keyword>
<dbReference type="RefSeq" id="WP_225553065.1">
    <property type="nucleotide sequence ID" value="NZ_JADEYP010000015.1"/>
</dbReference>
<accession>A0ABS7Z5G3</accession>
<feature type="signal peptide" evidence="2">
    <location>
        <begin position="1"/>
        <end position="19"/>
    </location>
</feature>
<evidence type="ECO:0000313" key="4">
    <source>
        <dbReference type="Proteomes" id="UP001165302"/>
    </source>
</evidence>
<comment type="caution">
    <text evidence="3">The sequence shown here is derived from an EMBL/GenBank/DDBJ whole genome shotgun (WGS) entry which is preliminary data.</text>
</comment>
<evidence type="ECO:0008006" key="5">
    <source>
        <dbReference type="Google" id="ProtNLM"/>
    </source>
</evidence>
<gene>
    <name evidence="3" type="ORF">IPZ78_09515</name>
</gene>
<sequence>MKSLISILALVLSLGLANAQQGGNRPQRTPEEMAKMQMERLTKELNLSQTQQDSIQKYILSTSKEQQKIFREAGDNREAAMKSMQALREKQSLKVKTFLNEEQSKKYDELAKQRGFGAGGQRGQRPTN</sequence>
<evidence type="ECO:0000313" key="3">
    <source>
        <dbReference type="EMBL" id="MCA5005390.1"/>
    </source>
</evidence>
<organism evidence="3 4">
    <name type="scientific">Sphingobacterium bovistauri</name>
    <dbReference type="NCBI Taxonomy" id="2781959"/>
    <lineage>
        <taxon>Bacteria</taxon>
        <taxon>Pseudomonadati</taxon>
        <taxon>Bacteroidota</taxon>
        <taxon>Sphingobacteriia</taxon>
        <taxon>Sphingobacteriales</taxon>
        <taxon>Sphingobacteriaceae</taxon>
        <taxon>Sphingobacterium</taxon>
    </lineage>
</organism>
<evidence type="ECO:0000256" key="1">
    <source>
        <dbReference type="SAM" id="MobiDB-lite"/>
    </source>
</evidence>
<reference evidence="3" key="1">
    <citation type="submission" date="2020-10" db="EMBL/GenBank/DDBJ databases">
        <authorList>
            <person name="Lu T."/>
            <person name="Wang Q."/>
            <person name="Han X."/>
        </authorList>
    </citation>
    <scope>NUCLEOTIDE SEQUENCE</scope>
    <source>
        <strain evidence="3">WQ 366</strain>
    </source>
</reference>
<dbReference type="Proteomes" id="UP001165302">
    <property type="component" value="Unassembled WGS sequence"/>
</dbReference>
<dbReference type="EMBL" id="JADEYP010000015">
    <property type="protein sequence ID" value="MCA5005390.1"/>
    <property type="molecule type" value="Genomic_DNA"/>
</dbReference>
<keyword evidence="4" id="KW-1185">Reference proteome</keyword>
<feature type="region of interest" description="Disordered" evidence="1">
    <location>
        <begin position="104"/>
        <end position="128"/>
    </location>
</feature>
<evidence type="ECO:0000256" key="2">
    <source>
        <dbReference type="SAM" id="SignalP"/>
    </source>
</evidence>